<accession>A0ABD2QKS6</accession>
<reference evidence="2 3" key="1">
    <citation type="submission" date="2024-11" db="EMBL/GenBank/DDBJ databases">
        <title>Adaptive evolution of stress response genes in parasites aligns with host niche diversity.</title>
        <authorList>
            <person name="Hahn C."/>
            <person name="Resl P."/>
        </authorList>
    </citation>
    <scope>NUCLEOTIDE SEQUENCE [LARGE SCALE GENOMIC DNA]</scope>
    <source>
        <strain evidence="2">EGGRZ-B1_66</strain>
        <tissue evidence="2">Body</tissue>
    </source>
</reference>
<dbReference type="AlphaFoldDB" id="A0ABD2QKS6"/>
<comment type="caution">
    <text evidence="2">The sequence shown here is derived from an EMBL/GenBank/DDBJ whole genome shotgun (WGS) entry which is preliminary data.</text>
</comment>
<feature type="compositionally biased region" description="Acidic residues" evidence="1">
    <location>
        <begin position="340"/>
        <end position="351"/>
    </location>
</feature>
<keyword evidence="3" id="KW-1185">Reference proteome</keyword>
<evidence type="ECO:0000256" key="1">
    <source>
        <dbReference type="SAM" id="MobiDB-lite"/>
    </source>
</evidence>
<feature type="region of interest" description="Disordered" evidence="1">
    <location>
        <begin position="320"/>
        <end position="351"/>
    </location>
</feature>
<feature type="compositionally biased region" description="Low complexity" evidence="1">
    <location>
        <begin position="48"/>
        <end position="67"/>
    </location>
</feature>
<gene>
    <name evidence="2" type="ORF">Ciccas_001198</name>
</gene>
<sequence>MPIDLVNETSGSINRNSETQDYVVSSSESVSSDELLVNDPPPTPQPRPLSRFSTSSSSSSSESIQISTRKKIQNLNLTDPTCNSRPSEPVLVEHTLRRTNSDMEIDDTIPGPSTSVGTVVQTDKIKRKRSKSRARNRILSLLGLGKHARKSLENRHVPSICISSDEDESSMSVSSDSSKEQSSRCRCRACRKAMRYVRKNCESRQSYRRNYSKYSCMDFMSTMGREIQSLCEVLKRTRNYHALTSTRKVAPIFHNTKESAICLSDLTSEEEVCINEGTSKAEETSGTNIVYQPNSAEEFLAIFSRPTLPEVIGDTIVEESLENSQQNPTSNNDALSPDETQQDSDETVVQT</sequence>
<dbReference type="EMBL" id="JBJKFK010000074">
    <property type="protein sequence ID" value="KAL3320131.1"/>
    <property type="molecule type" value="Genomic_DNA"/>
</dbReference>
<organism evidence="2 3">
    <name type="scientific">Cichlidogyrus casuarinus</name>
    <dbReference type="NCBI Taxonomy" id="1844966"/>
    <lineage>
        <taxon>Eukaryota</taxon>
        <taxon>Metazoa</taxon>
        <taxon>Spiralia</taxon>
        <taxon>Lophotrochozoa</taxon>
        <taxon>Platyhelminthes</taxon>
        <taxon>Monogenea</taxon>
        <taxon>Monopisthocotylea</taxon>
        <taxon>Dactylogyridea</taxon>
        <taxon>Ancyrocephalidae</taxon>
        <taxon>Cichlidogyrus</taxon>
    </lineage>
</organism>
<feature type="compositionally biased region" description="Low complexity" evidence="1">
    <location>
        <begin position="23"/>
        <end position="37"/>
    </location>
</feature>
<evidence type="ECO:0000313" key="2">
    <source>
        <dbReference type="EMBL" id="KAL3320131.1"/>
    </source>
</evidence>
<protein>
    <submittedName>
        <fullName evidence="2">Uncharacterized protein</fullName>
    </submittedName>
</protein>
<feature type="compositionally biased region" description="Polar residues" evidence="1">
    <location>
        <begin position="7"/>
        <end position="22"/>
    </location>
</feature>
<feature type="region of interest" description="Disordered" evidence="1">
    <location>
        <begin position="1"/>
        <end position="68"/>
    </location>
</feature>
<feature type="compositionally biased region" description="Polar residues" evidence="1">
    <location>
        <begin position="322"/>
        <end position="334"/>
    </location>
</feature>
<evidence type="ECO:0000313" key="3">
    <source>
        <dbReference type="Proteomes" id="UP001626550"/>
    </source>
</evidence>
<dbReference type="Proteomes" id="UP001626550">
    <property type="component" value="Unassembled WGS sequence"/>
</dbReference>
<name>A0ABD2QKS6_9PLAT</name>
<proteinExistence type="predicted"/>